<name>A0A7U9L400_9ACTN</name>
<evidence type="ECO:0000313" key="3">
    <source>
        <dbReference type="Proteomes" id="UP000287830"/>
    </source>
</evidence>
<dbReference type="Proteomes" id="UP000287830">
    <property type="component" value="Unassembled WGS sequence"/>
</dbReference>
<dbReference type="OrthoDB" id="3818700at2"/>
<proteinExistence type="predicted"/>
<dbReference type="EMBL" id="BHZC01000001">
    <property type="protein sequence ID" value="GCD39798.1"/>
    <property type="molecule type" value="Genomic_DNA"/>
</dbReference>
<accession>A0A7U9L400</accession>
<organism evidence="2 3">
    <name type="scientific">Streptomyces chrestomyceticus JCM 4735</name>
    <dbReference type="NCBI Taxonomy" id="1306181"/>
    <lineage>
        <taxon>Bacteria</taxon>
        <taxon>Bacillati</taxon>
        <taxon>Actinomycetota</taxon>
        <taxon>Actinomycetes</taxon>
        <taxon>Kitasatosporales</taxon>
        <taxon>Streptomycetaceae</taxon>
        <taxon>Streptomyces</taxon>
    </lineage>
</organism>
<dbReference type="RefSeq" id="WP_125048637.1">
    <property type="nucleotide sequence ID" value="NZ_BHZC01000001.1"/>
</dbReference>
<dbReference type="AlphaFoldDB" id="A0A7U9L400"/>
<evidence type="ECO:0000256" key="1">
    <source>
        <dbReference type="SAM" id="MobiDB-lite"/>
    </source>
</evidence>
<gene>
    <name evidence="2" type="ORF">OEIGOIKO_07654</name>
</gene>
<protein>
    <submittedName>
        <fullName evidence="2">Uncharacterized protein</fullName>
    </submittedName>
</protein>
<sequence>MNGVTGRQGRGQIAFPQVKRPFDLAGGRPGRPPKPPPPAGHEVRFPSVPNAIDYLRSVSKNLRRAPPSPRKLEYVVLNLHADTEVLLKALLARVHWTQVFRDLGTASHRRYGSGGFESCTLTHTLERLKKIADVTVGARAAKSLSILAAWTTHFCTTACTRSRPGRSKPAWARFSISSSTSSWPSFCPPFPSARWTSQTAGCG</sequence>
<evidence type="ECO:0000313" key="2">
    <source>
        <dbReference type="EMBL" id="GCD39798.1"/>
    </source>
</evidence>
<comment type="caution">
    <text evidence="2">The sequence shown here is derived from an EMBL/GenBank/DDBJ whole genome shotgun (WGS) entry which is preliminary data.</text>
</comment>
<dbReference type="GeneID" id="95626293"/>
<reference evidence="2 3" key="1">
    <citation type="submission" date="2018-11" db="EMBL/GenBank/DDBJ databases">
        <title>Whole genome sequence of Streptomyces chrestomyceticus NBRC 13444(T).</title>
        <authorList>
            <person name="Komaki H."/>
            <person name="Tamura T."/>
        </authorList>
    </citation>
    <scope>NUCLEOTIDE SEQUENCE [LARGE SCALE GENOMIC DNA]</scope>
    <source>
        <strain evidence="2 3">NBRC 13444</strain>
    </source>
</reference>
<feature type="compositionally biased region" description="Pro residues" evidence="1">
    <location>
        <begin position="30"/>
        <end position="39"/>
    </location>
</feature>
<feature type="region of interest" description="Disordered" evidence="1">
    <location>
        <begin position="1"/>
        <end position="45"/>
    </location>
</feature>